<feature type="transmembrane region" description="Helical" evidence="7">
    <location>
        <begin position="350"/>
        <end position="375"/>
    </location>
</feature>
<evidence type="ECO:0000256" key="7">
    <source>
        <dbReference type="SAM" id="Phobius"/>
    </source>
</evidence>
<accession>A0A1G8MDX3</accession>
<evidence type="ECO:0000256" key="3">
    <source>
        <dbReference type="ARBA" id="ARBA00022475"/>
    </source>
</evidence>
<sequence>MSQSAKFTTGSTLRHVVVMTLTGSLGLSFMFLVDFLALFWISQLGREELIAAVGFAATIQFFLISISIGMMIAAVALVSRALGQGDPDRARRIATSAMIYAVAVQGMIAVTVFVLREPILRWSGAGGVVLEVASTFLGISVVSLPLIALGMSSAAVLRAAGEAWRAMMVTTTGGLVALVVDPILIILMGLGVPGAAMAIVISRLVMACAGLYWVSGKGLLTRPAFYDLRDMMAPFLAIALPAVATQVSTPFGNWVLIRAMAEHGESAVAGLGVAARLQILGFGGIFALSGAIGGIIGQNHGAGLSDRVRQSYLDALKFCAVYTAVVWALMVAFADPLARAFGLSGLAAEVVHWFALIGAGSFMFTGALFVANAAFNNLGRPIWATMANWARDGGMMAPFAFGLGAMFAAPGVIAGQALANILAGVLAAWFGWRFVSRGLDRAAHPA</sequence>
<dbReference type="PANTHER" id="PTHR43549:SF3">
    <property type="entry name" value="MULTIDRUG RESISTANCE PROTEIN YPNP-RELATED"/>
    <property type="match status" value="1"/>
</dbReference>
<dbReference type="PIRSF" id="PIRSF006603">
    <property type="entry name" value="DinF"/>
    <property type="match status" value="1"/>
</dbReference>
<feature type="transmembrane region" description="Helical" evidence="7">
    <location>
        <begin position="419"/>
        <end position="435"/>
    </location>
</feature>
<evidence type="ECO:0000256" key="5">
    <source>
        <dbReference type="ARBA" id="ARBA00022989"/>
    </source>
</evidence>
<feature type="transmembrane region" description="Helical" evidence="7">
    <location>
        <begin position="235"/>
        <end position="257"/>
    </location>
</feature>
<keyword evidence="6 7" id="KW-0472">Membrane</keyword>
<dbReference type="RefSeq" id="WP_090028490.1">
    <property type="nucleotide sequence ID" value="NZ_FNEB01000004.1"/>
</dbReference>
<feature type="transmembrane region" description="Helical" evidence="7">
    <location>
        <begin position="135"/>
        <end position="157"/>
    </location>
</feature>
<protein>
    <submittedName>
        <fullName evidence="8">Putative efflux protein, MATE family</fullName>
    </submittedName>
</protein>
<organism evidence="8 9">
    <name type="scientific">Lutimaribacter saemankumensis</name>
    <dbReference type="NCBI Taxonomy" id="490829"/>
    <lineage>
        <taxon>Bacteria</taxon>
        <taxon>Pseudomonadati</taxon>
        <taxon>Pseudomonadota</taxon>
        <taxon>Alphaproteobacteria</taxon>
        <taxon>Rhodobacterales</taxon>
        <taxon>Roseobacteraceae</taxon>
        <taxon>Lutimaribacter</taxon>
    </lineage>
</organism>
<dbReference type="GO" id="GO:0042910">
    <property type="term" value="F:xenobiotic transmembrane transporter activity"/>
    <property type="evidence" value="ECO:0007669"/>
    <property type="project" value="InterPro"/>
</dbReference>
<feature type="transmembrane region" description="Helical" evidence="7">
    <location>
        <begin position="318"/>
        <end position="338"/>
    </location>
</feature>
<keyword evidence="2" id="KW-0813">Transport</keyword>
<feature type="transmembrane region" description="Helical" evidence="7">
    <location>
        <begin position="395"/>
        <end position="413"/>
    </location>
</feature>
<evidence type="ECO:0000313" key="9">
    <source>
        <dbReference type="Proteomes" id="UP000199340"/>
    </source>
</evidence>
<feature type="transmembrane region" description="Helical" evidence="7">
    <location>
        <begin position="195"/>
        <end position="214"/>
    </location>
</feature>
<reference evidence="8 9" key="1">
    <citation type="submission" date="2016-10" db="EMBL/GenBank/DDBJ databases">
        <authorList>
            <person name="de Groot N.N."/>
        </authorList>
    </citation>
    <scope>NUCLEOTIDE SEQUENCE [LARGE SCALE GENOMIC DNA]</scope>
    <source>
        <strain evidence="8 9">DSM 28010</strain>
    </source>
</reference>
<dbReference type="Pfam" id="PF01554">
    <property type="entry name" value="MatE"/>
    <property type="match status" value="2"/>
</dbReference>
<gene>
    <name evidence="8" type="ORF">SAMN05421850_104151</name>
</gene>
<keyword evidence="3" id="KW-1003">Cell membrane</keyword>
<feature type="transmembrane region" description="Helical" evidence="7">
    <location>
        <begin position="97"/>
        <end position="115"/>
    </location>
</feature>
<evidence type="ECO:0000256" key="4">
    <source>
        <dbReference type="ARBA" id="ARBA00022692"/>
    </source>
</evidence>
<comment type="subcellular location">
    <subcellularLocation>
        <location evidence="1">Cell inner membrane</location>
        <topology evidence="1">Multi-pass membrane protein</topology>
    </subcellularLocation>
</comment>
<dbReference type="GO" id="GO:0015297">
    <property type="term" value="F:antiporter activity"/>
    <property type="evidence" value="ECO:0007669"/>
    <property type="project" value="InterPro"/>
</dbReference>
<dbReference type="AlphaFoldDB" id="A0A1G8MDX3"/>
<dbReference type="InterPro" id="IPR052031">
    <property type="entry name" value="Membrane_Transporter-Flippase"/>
</dbReference>
<dbReference type="GO" id="GO:0005886">
    <property type="term" value="C:plasma membrane"/>
    <property type="evidence" value="ECO:0007669"/>
    <property type="project" value="UniProtKB-SubCell"/>
</dbReference>
<keyword evidence="4 7" id="KW-0812">Transmembrane</keyword>
<evidence type="ECO:0000256" key="1">
    <source>
        <dbReference type="ARBA" id="ARBA00004429"/>
    </source>
</evidence>
<dbReference type="OrthoDB" id="9806302at2"/>
<feature type="transmembrane region" description="Helical" evidence="7">
    <location>
        <begin position="53"/>
        <end position="77"/>
    </location>
</feature>
<evidence type="ECO:0000256" key="2">
    <source>
        <dbReference type="ARBA" id="ARBA00022448"/>
    </source>
</evidence>
<evidence type="ECO:0000256" key="6">
    <source>
        <dbReference type="ARBA" id="ARBA00023136"/>
    </source>
</evidence>
<dbReference type="PANTHER" id="PTHR43549">
    <property type="entry name" value="MULTIDRUG RESISTANCE PROTEIN YPNP-RELATED"/>
    <property type="match status" value="1"/>
</dbReference>
<keyword evidence="5 7" id="KW-1133">Transmembrane helix</keyword>
<dbReference type="InterPro" id="IPR002528">
    <property type="entry name" value="MATE_fam"/>
</dbReference>
<dbReference type="Proteomes" id="UP000199340">
    <property type="component" value="Unassembled WGS sequence"/>
</dbReference>
<evidence type="ECO:0000313" key="8">
    <source>
        <dbReference type="EMBL" id="SDI66102.1"/>
    </source>
</evidence>
<dbReference type="EMBL" id="FNEB01000004">
    <property type="protein sequence ID" value="SDI66102.1"/>
    <property type="molecule type" value="Genomic_DNA"/>
</dbReference>
<feature type="transmembrane region" description="Helical" evidence="7">
    <location>
        <begin position="16"/>
        <end position="41"/>
    </location>
</feature>
<feature type="transmembrane region" description="Helical" evidence="7">
    <location>
        <begin position="277"/>
        <end position="297"/>
    </location>
</feature>
<proteinExistence type="predicted"/>
<keyword evidence="9" id="KW-1185">Reference proteome</keyword>
<feature type="transmembrane region" description="Helical" evidence="7">
    <location>
        <begin position="169"/>
        <end position="189"/>
    </location>
</feature>
<dbReference type="STRING" id="490829.SAMN05421850_104151"/>
<name>A0A1G8MDX3_9RHOB</name>
<dbReference type="InterPro" id="IPR048279">
    <property type="entry name" value="MdtK-like"/>
</dbReference>